<dbReference type="AlphaFoldDB" id="A0AAW1CXY9"/>
<feature type="compositionally biased region" description="Basic and acidic residues" evidence="1">
    <location>
        <begin position="21"/>
        <end position="32"/>
    </location>
</feature>
<feature type="compositionally biased region" description="Polar residues" evidence="1">
    <location>
        <begin position="167"/>
        <end position="178"/>
    </location>
</feature>
<evidence type="ECO:0000256" key="1">
    <source>
        <dbReference type="SAM" id="MobiDB-lite"/>
    </source>
</evidence>
<protein>
    <submittedName>
        <fullName evidence="2">Uncharacterized protein</fullName>
    </submittedName>
</protein>
<gene>
    <name evidence="2" type="ORF">O3M35_012398</name>
</gene>
<dbReference type="EMBL" id="JAPXFL010000009">
    <property type="protein sequence ID" value="KAK9501723.1"/>
    <property type="molecule type" value="Genomic_DNA"/>
</dbReference>
<accession>A0AAW1CXY9</accession>
<dbReference type="Proteomes" id="UP001461498">
    <property type="component" value="Unassembled WGS sequence"/>
</dbReference>
<comment type="caution">
    <text evidence="2">The sequence shown here is derived from an EMBL/GenBank/DDBJ whole genome shotgun (WGS) entry which is preliminary data.</text>
</comment>
<organism evidence="2 3">
    <name type="scientific">Rhynocoris fuscipes</name>
    <dbReference type="NCBI Taxonomy" id="488301"/>
    <lineage>
        <taxon>Eukaryota</taxon>
        <taxon>Metazoa</taxon>
        <taxon>Ecdysozoa</taxon>
        <taxon>Arthropoda</taxon>
        <taxon>Hexapoda</taxon>
        <taxon>Insecta</taxon>
        <taxon>Pterygota</taxon>
        <taxon>Neoptera</taxon>
        <taxon>Paraneoptera</taxon>
        <taxon>Hemiptera</taxon>
        <taxon>Heteroptera</taxon>
        <taxon>Panheteroptera</taxon>
        <taxon>Cimicomorpha</taxon>
        <taxon>Reduviidae</taxon>
        <taxon>Harpactorinae</taxon>
        <taxon>Harpactorini</taxon>
        <taxon>Rhynocoris</taxon>
    </lineage>
</organism>
<name>A0AAW1CXY9_9HEMI</name>
<evidence type="ECO:0000313" key="2">
    <source>
        <dbReference type="EMBL" id="KAK9501723.1"/>
    </source>
</evidence>
<sequence length="272" mass="29218">MIGRYCWGRFKRTVEPSDFGKSLDKESSERNKSSHALLNEQMKPSESQFSVIPVEDNEEGGVTSFSSGNQTSKSTANGSIITMTMKNNHLIVETEERVNNSEGGEIYVVDVEKATSSAASSVPMGPPGADNTAIVHRPPDDVADDDFGGANTGLSQSDLSLSSNGSCNRGYSYGNQQEYRPESKKPDGEDEYPLVCAVLTVSPAAEEDLYLEQQRRLGNGDLPPLELPSTSTANVDVTAPIADDKLLIGQVDKGSHENPAYLPTPEPQSVTS</sequence>
<evidence type="ECO:0000313" key="3">
    <source>
        <dbReference type="Proteomes" id="UP001461498"/>
    </source>
</evidence>
<feature type="region of interest" description="Disordered" evidence="1">
    <location>
        <begin position="17"/>
        <end position="48"/>
    </location>
</feature>
<feature type="compositionally biased region" description="Low complexity" evidence="1">
    <location>
        <begin position="154"/>
        <end position="166"/>
    </location>
</feature>
<reference evidence="2 3" key="1">
    <citation type="submission" date="2022-12" db="EMBL/GenBank/DDBJ databases">
        <title>Chromosome-level genome assembly of true bugs.</title>
        <authorList>
            <person name="Ma L."/>
            <person name="Li H."/>
        </authorList>
    </citation>
    <scope>NUCLEOTIDE SEQUENCE [LARGE SCALE GENOMIC DNA]</scope>
    <source>
        <strain evidence="2">Lab_2022b</strain>
    </source>
</reference>
<feature type="region of interest" description="Disordered" evidence="1">
    <location>
        <begin position="118"/>
        <end position="190"/>
    </location>
</feature>
<keyword evidence="3" id="KW-1185">Reference proteome</keyword>
<feature type="region of interest" description="Disordered" evidence="1">
    <location>
        <begin position="250"/>
        <end position="272"/>
    </location>
</feature>
<proteinExistence type="predicted"/>